<evidence type="ECO:0000256" key="1">
    <source>
        <dbReference type="SAM" id="MobiDB-lite"/>
    </source>
</evidence>
<sequence length="95" mass="11031">MFSLCESSYRTPCRLFIFVGPSAKEEFERATINLNMCQDEAANNCVINAIEPTRIQTHEKRFDDDDDDDDDDDADMEEEEEAAEKEEKEDEVNEQ</sequence>
<accession>A0AAV4CBW8</accession>
<dbReference type="Proteomes" id="UP000735302">
    <property type="component" value="Unassembled WGS sequence"/>
</dbReference>
<comment type="caution">
    <text evidence="2">The sequence shown here is derived from an EMBL/GenBank/DDBJ whole genome shotgun (WGS) entry which is preliminary data.</text>
</comment>
<protein>
    <submittedName>
        <fullName evidence="2">Uncharacterized protein</fullName>
    </submittedName>
</protein>
<keyword evidence="3" id="KW-1185">Reference proteome</keyword>
<feature type="compositionally biased region" description="Acidic residues" evidence="1">
    <location>
        <begin position="64"/>
        <end position="95"/>
    </location>
</feature>
<evidence type="ECO:0000313" key="2">
    <source>
        <dbReference type="EMBL" id="GFO28837.1"/>
    </source>
</evidence>
<gene>
    <name evidence="2" type="ORF">PoB_005534200</name>
</gene>
<evidence type="ECO:0000313" key="3">
    <source>
        <dbReference type="Proteomes" id="UP000735302"/>
    </source>
</evidence>
<feature type="region of interest" description="Disordered" evidence="1">
    <location>
        <begin position="53"/>
        <end position="95"/>
    </location>
</feature>
<organism evidence="2 3">
    <name type="scientific">Plakobranchus ocellatus</name>
    <dbReference type="NCBI Taxonomy" id="259542"/>
    <lineage>
        <taxon>Eukaryota</taxon>
        <taxon>Metazoa</taxon>
        <taxon>Spiralia</taxon>
        <taxon>Lophotrochozoa</taxon>
        <taxon>Mollusca</taxon>
        <taxon>Gastropoda</taxon>
        <taxon>Heterobranchia</taxon>
        <taxon>Euthyneura</taxon>
        <taxon>Panpulmonata</taxon>
        <taxon>Sacoglossa</taxon>
        <taxon>Placobranchoidea</taxon>
        <taxon>Plakobranchidae</taxon>
        <taxon>Plakobranchus</taxon>
    </lineage>
</organism>
<dbReference type="AlphaFoldDB" id="A0AAV4CBW8"/>
<dbReference type="EMBL" id="BLXT01006084">
    <property type="protein sequence ID" value="GFO28837.1"/>
    <property type="molecule type" value="Genomic_DNA"/>
</dbReference>
<proteinExistence type="predicted"/>
<reference evidence="2 3" key="1">
    <citation type="journal article" date="2021" name="Elife">
        <title>Chloroplast acquisition without the gene transfer in kleptoplastic sea slugs, Plakobranchus ocellatus.</title>
        <authorList>
            <person name="Maeda T."/>
            <person name="Takahashi S."/>
            <person name="Yoshida T."/>
            <person name="Shimamura S."/>
            <person name="Takaki Y."/>
            <person name="Nagai Y."/>
            <person name="Toyoda A."/>
            <person name="Suzuki Y."/>
            <person name="Arimoto A."/>
            <person name="Ishii H."/>
            <person name="Satoh N."/>
            <person name="Nishiyama T."/>
            <person name="Hasebe M."/>
            <person name="Maruyama T."/>
            <person name="Minagawa J."/>
            <person name="Obokata J."/>
            <person name="Shigenobu S."/>
        </authorList>
    </citation>
    <scope>NUCLEOTIDE SEQUENCE [LARGE SCALE GENOMIC DNA]</scope>
</reference>
<name>A0AAV4CBW8_9GAST</name>